<dbReference type="InterPro" id="IPR025164">
    <property type="entry name" value="Toastrack_DUF4097"/>
</dbReference>
<name>A0ABQ2BGE5_9SPHI</name>
<keyword evidence="1" id="KW-0732">Signal</keyword>
<dbReference type="EMBL" id="BMDJ01000001">
    <property type="protein sequence ID" value="GGI23253.1"/>
    <property type="molecule type" value="Genomic_DNA"/>
</dbReference>
<gene>
    <name evidence="3" type="ORF">GCM10008119_06740</name>
</gene>
<organism evidence="3 4">
    <name type="scientific">Pedobacter mendelii</name>
    <dbReference type="NCBI Taxonomy" id="1908240"/>
    <lineage>
        <taxon>Bacteria</taxon>
        <taxon>Pseudomonadati</taxon>
        <taxon>Bacteroidota</taxon>
        <taxon>Sphingobacteriia</taxon>
        <taxon>Sphingobacteriales</taxon>
        <taxon>Sphingobacteriaceae</taxon>
        <taxon>Pedobacter</taxon>
    </lineage>
</organism>
<dbReference type="Proteomes" id="UP000645390">
    <property type="component" value="Unassembled WGS sequence"/>
</dbReference>
<keyword evidence="4" id="KW-1185">Reference proteome</keyword>
<accession>A0ABQ2BGE5</accession>
<evidence type="ECO:0000256" key="1">
    <source>
        <dbReference type="SAM" id="SignalP"/>
    </source>
</evidence>
<sequence>MKKQLAVLFSLVFITIAASAQKEYKLAKSTGKLNLNISGAIVEGYNGNEIIFSTAKSENDVVDERAKGLRIISGSGFTDNTGMGIDVTEKGNEINVNPVSKVARRSIITIKVPQNIKIAFNNTSTNQEELILKNLKNEIEVSVSYNKVKLENNTGPMNIKTLYGSVDAIFSGEIKGPVSIVSVYGYVDVSMPSTTKANVELGTNYGNLYAAEGFKIAVEKGTTEKTNALSTVNSLQGLAVTTSGYSINGNGTVSLEPFSRGNKEMLKGKLNGGGADVILKSNYKNVYLREK</sequence>
<feature type="domain" description="DUF4097" evidence="2">
    <location>
        <begin position="145"/>
        <end position="227"/>
    </location>
</feature>
<comment type="caution">
    <text evidence="3">The sequence shown here is derived from an EMBL/GenBank/DDBJ whole genome shotgun (WGS) entry which is preliminary data.</text>
</comment>
<proteinExistence type="predicted"/>
<dbReference type="Pfam" id="PF13349">
    <property type="entry name" value="DUF4097"/>
    <property type="match status" value="1"/>
</dbReference>
<feature type="signal peptide" evidence="1">
    <location>
        <begin position="1"/>
        <end position="20"/>
    </location>
</feature>
<reference evidence="4" key="1">
    <citation type="journal article" date="2019" name="Int. J. Syst. Evol. Microbiol.">
        <title>The Global Catalogue of Microorganisms (GCM) 10K type strain sequencing project: providing services to taxonomists for standard genome sequencing and annotation.</title>
        <authorList>
            <consortium name="The Broad Institute Genomics Platform"/>
            <consortium name="The Broad Institute Genome Sequencing Center for Infectious Disease"/>
            <person name="Wu L."/>
            <person name="Ma J."/>
        </authorList>
    </citation>
    <scope>NUCLEOTIDE SEQUENCE [LARGE SCALE GENOMIC DNA]</scope>
    <source>
        <strain evidence="4">CCM 8939</strain>
    </source>
</reference>
<evidence type="ECO:0000259" key="2">
    <source>
        <dbReference type="Pfam" id="PF13349"/>
    </source>
</evidence>
<protein>
    <recommendedName>
        <fullName evidence="2">DUF4097 domain-containing protein</fullName>
    </recommendedName>
</protein>
<feature type="chain" id="PRO_5045394201" description="DUF4097 domain-containing protein" evidence="1">
    <location>
        <begin position="21"/>
        <end position="291"/>
    </location>
</feature>
<dbReference type="RefSeq" id="WP_188411827.1">
    <property type="nucleotide sequence ID" value="NZ_BMDJ01000001.1"/>
</dbReference>
<evidence type="ECO:0000313" key="3">
    <source>
        <dbReference type="EMBL" id="GGI23253.1"/>
    </source>
</evidence>
<evidence type="ECO:0000313" key="4">
    <source>
        <dbReference type="Proteomes" id="UP000645390"/>
    </source>
</evidence>